<reference evidence="7" key="2">
    <citation type="submission" date="2020-11" db="EMBL/GenBank/DDBJ databases">
        <authorList>
            <person name="Cecchin M."/>
            <person name="Marcolungo L."/>
            <person name="Rossato M."/>
            <person name="Girolomoni L."/>
            <person name="Cosentino E."/>
            <person name="Cuine S."/>
            <person name="Li-Beisson Y."/>
            <person name="Delledonne M."/>
            <person name="Ballottari M."/>
        </authorList>
    </citation>
    <scope>NUCLEOTIDE SEQUENCE</scope>
    <source>
        <strain evidence="7">211/11P</strain>
        <tissue evidence="7">Whole cell</tissue>
    </source>
</reference>
<evidence type="ECO:0000256" key="2">
    <source>
        <dbReference type="ARBA" id="ARBA00022771"/>
    </source>
</evidence>
<evidence type="ECO:0000313" key="8">
    <source>
        <dbReference type="Proteomes" id="UP001055712"/>
    </source>
</evidence>
<feature type="region of interest" description="Disordered" evidence="5">
    <location>
        <begin position="74"/>
        <end position="153"/>
    </location>
</feature>
<keyword evidence="2" id="KW-0863">Zinc-finger</keyword>
<reference evidence="7" key="1">
    <citation type="journal article" date="2019" name="Plant J.">
        <title>Chlorella vulgaris genome assembly and annotation reveals the molecular basis for metabolic acclimation to high light conditions.</title>
        <authorList>
            <person name="Cecchin M."/>
            <person name="Marcolungo L."/>
            <person name="Rossato M."/>
            <person name="Girolomoni L."/>
            <person name="Cosentino E."/>
            <person name="Cuine S."/>
            <person name="Li-Beisson Y."/>
            <person name="Delledonne M."/>
            <person name="Ballottari M."/>
        </authorList>
    </citation>
    <scope>NUCLEOTIDE SEQUENCE</scope>
    <source>
        <strain evidence="7">211/11P</strain>
    </source>
</reference>
<dbReference type="Proteomes" id="UP001055712">
    <property type="component" value="Unassembled WGS sequence"/>
</dbReference>
<gene>
    <name evidence="7" type="ORF">D9Q98_008503</name>
</gene>
<name>A0A9D4TI11_CHLVU</name>
<evidence type="ECO:0000256" key="5">
    <source>
        <dbReference type="SAM" id="MobiDB-lite"/>
    </source>
</evidence>
<dbReference type="GO" id="GO:0005634">
    <property type="term" value="C:nucleus"/>
    <property type="evidence" value="ECO:0007669"/>
    <property type="project" value="InterPro"/>
</dbReference>
<comment type="caution">
    <text evidence="7">The sequence shown here is derived from an EMBL/GenBank/DDBJ whole genome shotgun (WGS) entry which is preliminary data.</text>
</comment>
<accession>A0A9D4TI11</accession>
<dbReference type="GO" id="GO:0008270">
    <property type="term" value="F:zinc ion binding"/>
    <property type="evidence" value="ECO:0007669"/>
    <property type="project" value="UniProtKB-KW"/>
</dbReference>
<feature type="compositionally biased region" description="Basic residues" evidence="5">
    <location>
        <begin position="74"/>
        <end position="85"/>
    </location>
</feature>
<dbReference type="InterPro" id="IPR004333">
    <property type="entry name" value="SBP_dom"/>
</dbReference>
<feature type="compositionally biased region" description="Polar residues" evidence="5">
    <location>
        <begin position="122"/>
        <end position="135"/>
    </location>
</feature>
<dbReference type="PANTHER" id="PTHR31251:SF169">
    <property type="entry name" value="SQUAMOSA PROMOTER-BINDING-LIKE PROTEIN 8"/>
    <property type="match status" value="1"/>
</dbReference>
<evidence type="ECO:0000256" key="3">
    <source>
        <dbReference type="ARBA" id="ARBA00022833"/>
    </source>
</evidence>
<dbReference type="SUPFAM" id="SSF103612">
    <property type="entry name" value="SBT domain"/>
    <property type="match status" value="1"/>
</dbReference>
<keyword evidence="4" id="KW-0175">Coiled coil</keyword>
<dbReference type="Pfam" id="PF03110">
    <property type="entry name" value="SBP"/>
    <property type="match status" value="1"/>
</dbReference>
<dbReference type="PROSITE" id="PS51141">
    <property type="entry name" value="ZF_SBP"/>
    <property type="match status" value="1"/>
</dbReference>
<dbReference type="InterPro" id="IPR036893">
    <property type="entry name" value="SBP_sf"/>
</dbReference>
<evidence type="ECO:0000313" key="7">
    <source>
        <dbReference type="EMBL" id="KAI3426124.1"/>
    </source>
</evidence>
<dbReference type="GO" id="GO:0003677">
    <property type="term" value="F:DNA binding"/>
    <property type="evidence" value="ECO:0007669"/>
    <property type="project" value="InterPro"/>
</dbReference>
<proteinExistence type="predicted"/>
<dbReference type="OrthoDB" id="515128at2759"/>
<dbReference type="AlphaFoldDB" id="A0A9D4TI11"/>
<feature type="coiled-coil region" evidence="4">
    <location>
        <begin position="331"/>
        <end position="369"/>
    </location>
</feature>
<protein>
    <recommendedName>
        <fullName evidence="6">SBP-type domain-containing protein</fullName>
    </recommendedName>
</protein>
<keyword evidence="1" id="KW-0479">Metal-binding</keyword>
<dbReference type="Gene3D" id="4.10.1100.10">
    <property type="entry name" value="Transcription factor, SBP-box domain"/>
    <property type="match status" value="1"/>
</dbReference>
<sequence>MRQTPPAACQVPGCQADLTVLRSYFLRQKICEEHARAEAVLDGQGGFVRFCQQCTKLEPLSSFEGPKRSCRASLIKRHDRHRARSKANGGSGGGEDGAAPSAAQQRKRRRRPSQGQRGGNDGSASSLGASPATSTSRERGSAAAPSPSPMPQKLQLWPSMVAEPARPLFQPLTRSMPVEAGGPPDMEQLLNGLLGTATLAPSPNGQPAALGRSGSATLAAGTMPEDLAGQALFEALQAVLGITAQPQPARPPSLDTTLIQALLPEPGSPGEVCNLLQLLQLLQGGQSHVCSRLHSLALSGGIPPCDLAAVAGIVEKAAQAEPRMPTSMLSLVAQQQQAQQQQAQQQQAQQQAQQQLQQMQQRLQMQVQMQTPGVAASPSHQEDVQLQQLLLAAMPGLLQPQPSHALGHLASVQQALGLPTPNGTH</sequence>
<keyword evidence="3" id="KW-0862">Zinc</keyword>
<evidence type="ECO:0000256" key="1">
    <source>
        <dbReference type="ARBA" id="ARBA00022723"/>
    </source>
</evidence>
<organism evidence="7 8">
    <name type="scientific">Chlorella vulgaris</name>
    <name type="common">Green alga</name>
    <dbReference type="NCBI Taxonomy" id="3077"/>
    <lineage>
        <taxon>Eukaryota</taxon>
        <taxon>Viridiplantae</taxon>
        <taxon>Chlorophyta</taxon>
        <taxon>core chlorophytes</taxon>
        <taxon>Trebouxiophyceae</taxon>
        <taxon>Chlorellales</taxon>
        <taxon>Chlorellaceae</taxon>
        <taxon>Chlorella clade</taxon>
        <taxon>Chlorella</taxon>
    </lineage>
</organism>
<keyword evidence="8" id="KW-1185">Reference proteome</keyword>
<feature type="domain" description="SBP-type" evidence="6">
    <location>
        <begin position="6"/>
        <end position="84"/>
    </location>
</feature>
<dbReference type="PANTHER" id="PTHR31251">
    <property type="entry name" value="SQUAMOSA PROMOTER-BINDING-LIKE PROTEIN 4"/>
    <property type="match status" value="1"/>
</dbReference>
<dbReference type="EMBL" id="SIDB01000011">
    <property type="protein sequence ID" value="KAI3426124.1"/>
    <property type="molecule type" value="Genomic_DNA"/>
</dbReference>
<dbReference type="InterPro" id="IPR044817">
    <property type="entry name" value="SBP-like"/>
</dbReference>
<evidence type="ECO:0000256" key="4">
    <source>
        <dbReference type="SAM" id="Coils"/>
    </source>
</evidence>
<evidence type="ECO:0000259" key="6">
    <source>
        <dbReference type="PROSITE" id="PS51141"/>
    </source>
</evidence>